<protein>
    <submittedName>
        <fullName evidence="1">Uncharacterized protein</fullName>
    </submittedName>
</protein>
<dbReference type="Proteomes" id="UP000198847">
    <property type="component" value="Unassembled WGS sequence"/>
</dbReference>
<dbReference type="STRING" id="112903.SAMN04490178_105140"/>
<accession>A0A1H8SP89</accession>
<name>A0A1H8SP89_9FIRM</name>
<proteinExistence type="predicted"/>
<organism evidence="1 2">
    <name type="scientific">Propionispora vibrioides</name>
    <dbReference type="NCBI Taxonomy" id="112903"/>
    <lineage>
        <taxon>Bacteria</taxon>
        <taxon>Bacillati</taxon>
        <taxon>Bacillota</taxon>
        <taxon>Negativicutes</taxon>
        <taxon>Selenomonadales</taxon>
        <taxon>Sporomusaceae</taxon>
        <taxon>Propionispora</taxon>
    </lineage>
</organism>
<gene>
    <name evidence="1" type="ORF">SAMN04490178_105140</name>
</gene>
<reference evidence="1 2" key="1">
    <citation type="submission" date="2016-10" db="EMBL/GenBank/DDBJ databases">
        <authorList>
            <person name="de Groot N.N."/>
        </authorList>
    </citation>
    <scope>NUCLEOTIDE SEQUENCE [LARGE SCALE GENOMIC DNA]</scope>
    <source>
        <strain evidence="1 2">DSM 13305</strain>
    </source>
</reference>
<dbReference type="EMBL" id="FODY01000005">
    <property type="protein sequence ID" value="SEO80387.1"/>
    <property type="molecule type" value="Genomic_DNA"/>
</dbReference>
<dbReference type="OrthoDB" id="1684110at2"/>
<evidence type="ECO:0000313" key="1">
    <source>
        <dbReference type="EMBL" id="SEO80387.1"/>
    </source>
</evidence>
<sequence length="66" mass="7309">MYYVGWSLEAAALALREKQFAFEVVTTSPVKKTGAGPGPLYVVRQREKEDGSYSLVVAAKMEKEVQ</sequence>
<dbReference type="AlphaFoldDB" id="A0A1H8SP89"/>
<evidence type="ECO:0000313" key="2">
    <source>
        <dbReference type="Proteomes" id="UP000198847"/>
    </source>
</evidence>
<keyword evidence="2" id="KW-1185">Reference proteome</keyword>
<dbReference type="RefSeq" id="WP_091744880.1">
    <property type="nucleotide sequence ID" value="NZ_FODY01000005.1"/>
</dbReference>